<dbReference type="VEuPathDB" id="FungiDB:C5L36_0C01420"/>
<dbReference type="InterPro" id="IPR012677">
    <property type="entry name" value="Nucleotide-bd_a/b_plait_sf"/>
</dbReference>
<feature type="region of interest" description="Disordered" evidence="5">
    <location>
        <begin position="1"/>
        <end position="71"/>
    </location>
</feature>
<protein>
    <submittedName>
        <fullName evidence="7">Splicing factor MUD2</fullName>
    </submittedName>
</protein>
<evidence type="ECO:0000256" key="2">
    <source>
        <dbReference type="ARBA" id="ARBA00022884"/>
    </source>
</evidence>
<evidence type="ECO:0000256" key="4">
    <source>
        <dbReference type="PROSITE-ProRule" id="PRU00176"/>
    </source>
</evidence>
<dbReference type="GO" id="GO:0003723">
    <property type="term" value="F:RNA binding"/>
    <property type="evidence" value="ECO:0007669"/>
    <property type="project" value="UniProtKB-UniRule"/>
</dbReference>
<feature type="compositionally biased region" description="Basic and acidic residues" evidence="5">
    <location>
        <begin position="42"/>
        <end position="51"/>
    </location>
</feature>
<keyword evidence="3" id="KW-0508">mRNA splicing</keyword>
<dbReference type="PANTHER" id="PTHR23139">
    <property type="entry name" value="RNA-BINDING PROTEIN"/>
    <property type="match status" value="1"/>
</dbReference>
<keyword evidence="1" id="KW-0507">mRNA processing</keyword>
<sequence>MYNERRAANRNRALPSAPKGPPSYPRSRDRLPHRLPKRSYPLRRDDHPREHHYSRHQQQTRYQETPVPSFESLKPRDTRWDVCVAKLQGMSARFAKASGVFPSPSISRVDTLTAEEVKELIGKQQKYEQMRRERQVSQNISGISNSKASKTVHLQGIDFDIISTQTVHTYLENFLASTVIPNVSYEDLKITTRVDGQSLIVECMSSLVATTLLSFQGKQIEEFQCTLQVNRPPDYIASSKPLVRKEQDAQIVDEIIETSSLICVNGISKESLADDLRKVFAEFGTLYSISILLDKLSYDSIGVAFINYMSLNENITYKDIFNNVKEKYQWNCHWACRNRDHRYFQSCDITTMNIKELVDFRTREISKHEHTSTIQILNVLPANQLIGDETDKQFNVFRNEVSQLRGFKDIKVIKPPKDVKSITPEEFVPEYGRVYIKFEKPKDASSALTQICGRFFNNRLLLGSYLDDSLF</sequence>
<dbReference type="CDD" id="cd00590">
    <property type="entry name" value="RRM_SF"/>
    <property type="match status" value="1"/>
</dbReference>
<dbReference type="InterPro" id="IPR000504">
    <property type="entry name" value="RRM_dom"/>
</dbReference>
<dbReference type="GO" id="GO:0008380">
    <property type="term" value="P:RNA splicing"/>
    <property type="evidence" value="ECO:0007669"/>
    <property type="project" value="UniProtKB-KW"/>
</dbReference>
<dbReference type="PROSITE" id="PS50102">
    <property type="entry name" value="RRM"/>
    <property type="match status" value="1"/>
</dbReference>
<dbReference type="Proteomes" id="UP000189274">
    <property type="component" value="Unassembled WGS sequence"/>
</dbReference>
<evidence type="ECO:0000259" key="6">
    <source>
        <dbReference type="PROSITE" id="PS50102"/>
    </source>
</evidence>
<accession>A0A1V2LJD8</accession>
<evidence type="ECO:0000256" key="5">
    <source>
        <dbReference type="SAM" id="MobiDB-lite"/>
    </source>
</evidence>
<evidence type="ECO:0000256" key="1">
    <source>
        <dbReference type="ARBA" id="ARBA00022664"/>
    </source>
</evidence>
<evidence type="ECO:0000256" key="3">
    <source>
        <dbReference type="ARBA" id="ARBA00023187"/>
    </source>
</evidence>
<gene>
    <name evidence="7" type="ORF">BOH78_4112</name>
</gene>
<keyword evidence="2 4" id="KW-0694">RNA-binding</keyword>
<evidence type="ECO:0000313" key="8">
    <source>
        <dbReference type="Proteomes" id="UP000189274"/>
    </source>
</evidence>
<dbReference type="GO" id="GO:0006397">
    <property type="term" value="P:mRNA processing"/>
    <property type="evidence" value="ECO:0007669"/>
    <property type="project" value="UniProtKB-KW"/>
</dbReference>
<dbReference type="SUPFAM" id="SSF54928">
    <property type="entry name" value="RNA-binding domain, RBD"/>
    <property type="match status" value="1"/>
</dbReference>
<dbReference type="InterPro" id="IPR035979">
    <property type="entry name" value="RBD_domain_sf"/>
</dbReference>
<name>A0A1V2LJD8_PICKU</name>
<organism evidence="7 8">
    <name type="scientific">Pichia kudriavzevii</name>
    <name type="common">Yeast</name>
    <name type="synonym">Issatchenkia orientalis</name>
    <dbReference type="NCBI Taxonomy" id="4909"/>
    <lineage>
        <taxon>Eukaryota</taxon>
        <taxon>Fungi</taxon>
        <taxon>Dikarya</taxon>
        <taxon>Ascomycota</taxon>
        <taxon>Saccharomycotina</taxon>
        <taxon>Pichiomycetes</taxon>
        <taxon>Pichiales</taxon>
        <taxon>Pichiaceae</taxon>
        <taxon>Pichia</taxon>
    </lineage>
</organism>
<comment type="caution">
    <text evidence="7">The sequence shown here is derived from an EMBL/GenBank/DDBJ whole genome shotgun (WGS) entry which is preliminary data.</text>
</comment>
<feature type="domain" description="RRM" evidence="6">
    <location>
        <begin position="260"/>
        <end position="313"/>
    </location>
</feature>
<dbReference type="Gene3D" id="3.30.70.330">
    <property type="match status" value="3"/>
</dbReference>
<evidence type="ECO:0000313" key="7">
    <source>
        <dbReference type="EMBL" id="ONH71995.1"/>
    </source>
</evidence>
<dbReference type="AlphaFoldDB" id="A0A1V2LJD8"/>
<reference evidence="8" key="1">
    <citation type="journal article" date="2017" name="Genome Announc.">
        <title>Genome sequences of Cyberlindnera fabianii 65, Pichia kudriavzevii 129, and Saccharomyces cerevisiae 131 isolated from fermented masau fruits in Zimbabwe.</title>
        <authorList>
            <person name="van Rijswijck I.M.H."/>
            <person name="Derks M.F.L."/>
            <person name="Abee T."/>
            <person name="de Ridder D."/>
            <person name="Smid E.J."/>
        </authorList>
    </citation>
    <scope>NUCLEOTIDE SEQUENCE [LARGE SCALE GENOMIC DNA]</scope>
    <source>
        <strain evidence="8">129</strain>
    </source>
</reference>
<dbReference type="EMBL" id="MQVM01000025">
    <property type="protein sequence ID" value="ONH71995.1"/>
    <property type="molecule type" value="Genomic_DNA"/>
</dbReference>
<proteinExistence type="predicted"/>